<proteinExistence type="predicted"/>
<dbReference type="Pfam" id="PF00270">
    <property type="entry name" value="DEAD"/>
    <property type="match status" value="1"/>
</dbReference>
<organism evidence="10 11">
    <name type="scientific">Campylobacter majalis</name>
    <dbReference type="NCBI Taxonomy" id="2790656"/>
    <lineage>
        <taxon>Bacteria</taxon>
        <taxon>Pseudomonadati</taxon>
        <taxon>Campylobacterota</taxon>
        <taxon>Epsilonproteobacteria</taxon>
        <taxon>Campylobacterales</taxon>
        <taxon>Campylobacteraceae</taxon>
        <taxon>Campylobacter</taxon>
    </lineage>
</organism>
<evidence type="ECO:0000259" key="8">
    <source>
        <dbReference type="PROSITE" id="PS51192"/>
    </source>
</evidence>
<dbReference type="Proteomes" id="UP000789803">
    <property type="component" value="Unassembled WGS sequence"/>
</dbReference>
<dbReference type="GO" id="GO:0003678">
    <property type="term" value="F:DNA helicase activity"/>
    <property type="evidence" value="ECO:0007669"/>
    <property type="project" value="UniProtKB-EC"/>
</dbReference>
<dbReference type="RefSeq" id="WP_229932200.1">
    <property type="nucleotide sequence ID" value="NZ_CAJHOF010000003.1"/>
</dbReference>
<sequence>MRFENQDRAELAKIGVHSLLDLALLLPKSFENTTITNDARQGQVCLNVKINTCRRANGGLLIITAHAIQWDCEIKIAIFNAKPWHYGAFKHDKELIIIGICSYSYGAWQITNPKIITKTGQISPRYKTDIKDEKVISLIKKYLSLEALLNEGLSKSEALFLMKFHENNENSIIMHEKLKSENLGIDVLKFVEIFNYIKKLSAKKTQYPNQKITPHNISDWLKTLPFTPTNDQLNAINDIRADLTSDFAKRRVVMGDVGSGKTLVILAAALSVYPKKAVLMAPTSILAEQIFNEALRLLPQNFNTILIKSGDKDIDYKDVNLIIGTHVLLYQDLPSAAIVMVDEQHRFGSAQRAKIDELVRQGQTRATYVQFSATPIPRTLSLIQSNFVNFSFLKQIPFKKTIHSQIIKNSDFAMLLAHIKREISQQKQIIIVYPLVQSSETSNYQSLNDAQNFWLERFNNVYITHGKDKNKEQVLREFKQNGDILLSTTVVEVGISLPRLSTILIVGAERLGLATLHQLRGRVGRNGGVGYCFLYTKSQNIPPRLKDFCQTLDGFEIAELDLKNRQSGDILDGSIQHGATFDYYNYEENIAKEASFRLNKIN</sequence>
<dbReference type="SMART" id="SM00487">
    <property type="entry name" value="DEXDc"/>
    <property type="match status" value="1"/>
</dbReference>
<dbReference type="InterPro" id="IPR047112">
    <property type="entry name" value="RecG/Mfd"/>
</dbReference>
<evidence type="ECO:0000313" key="10">
    <source>
        <dbReference type="EMBL" id="CAD7287498.1"/>
    </source>
</evidence>
<dbReference type="PROSITE" id="PS51194">
    <property type="entry name" value="HELICASE_CTER"/>
    <property type="match status" value="1"/>
</dbReference>
<dbReference type="SUPFAM" id="SSF52540">
    <property type="entry name" value="P-loop containing nucleoside triphosphate hydrolases"/>
    <property type="match status" value="2"/>
</dbReference>
<evidence type="ECO:0000256" key="5">
    <source>
        <dbReference type="ARBA" id="ARBA00022840"/>
    </source>
</evidence>
<dbReference type="InterPro" id="IPR011545">
    <property type="entry name" value="DEAD/DEAH_box_helicase_dom"/>
</dbReference>
<keyword evidence="4 10" id="KW-0347">Helicase</keyword>
<evidence type="ECO:0000256" key="7">
    <source>
        <dbReference type="ARBA" id="ARBA00023204"/>
    </source>
</evidence>
<keyword evidence="7" id="KW-0234">DNA repair</keyword>
<comment type="caution">
    <text evidence="10">The sequence shown here is derived from an EMBL/GenBank/DDBJ whole genome shotgun (WGS) entry which is preliminary data.</text>
</comment>
<feature type="domain" description="Helicase ATP-binding" evidence="8">
    <location>
        <begin position="242"/>
        <end position="393"/>
    </location>
</feature>
<evidence type="ECO:0000256" key="6">
    <source>
        <dbReference type="ARBA" id="ARBA00023125"/>
    </source>
</evidence>
<evidence type="ECO:0000256" key="2">
    <source>
        <dbReference type="ARBA" id="ARBA00022763"/>
    </source>
</evidence>
<keyword evidence="2" id="KW-0227">DNA damage</keyword>
<dbReference type="PROSITE" id="PS51192">
    <property type="entry name" value="HELICASE_ATP_BIND_1"/>
    <property type="match status" value="1"/>
</dbReference>
<evidence type="ECO:0000259" key="9">
    <source>
        <dbReference type="PROSITE" id="PS51194"/>
    </source>
</evidence>
<gene>
    <name evidence="10" type="primary">recG</name>
    <name evidence="10" type="ORF">LMG7974_00377</name>
</gene>
<reference evidence="10 11" key="1">
    <citation type="submission" date="2020-11" db="EMBL/GenBank/DDBJ databases">
        <authorList>
            <person name="Peeters C."/>
        </authorList>
    </citation>
    <scope>NUCLEOTIDE SEQUENCE [LARGE SCALE GENOMIC DNA]</scope>
    <source>
        <strain evidence="10 11">LMG 7974</strain>
    </source>
</reference>
<keyword evidence="6" id="KW-0238">DNA-binding</keyword>
<evidence type="ECO:0000256" key="1">
    <source>
        <dbReference type="ARBA" id="ARBA00022741"/>
    </source>
</evidence>
<dbReference type="EMBL" id="CAJHOF010000003">
    <property type="protein sequence ID" value="CAD7287498.1"/>
    <property type="molecule type" value="Genomic_DNA"/>
</dbReference>
<dbReference type="PANTHER" id="PTHR47964:SF1">
    <property type="entry name" value="ATP-DEPENDENT DNA HELICASE HOMOLOG RECG, CHLOROPLASTIC"/>
    <property type="match status" value="1"/>
</dbReference>
<accession>A0ABN7K7X8</accession>
<keyword evidence="11" id="KW-1185">Reference proteome</keyword>
<dbReference type="Pfam" id="PF00271">
    <property type="entry name" value="Helicase_C"/>
    <property type="match status" value="1"/>
</dbReference>
<dbReference type="PANTHER" id="PTHR47964">
    <property type="entry name" value="ATP-DEPENDENT DNA HELICASE HOMOLOG RECG, CHLOROPLASTIC"/>
    <property type="match status" value="1"/>
</dbReference>
<protein>
    <submittedName>
        <fullName evidence="10">ATP-dependent DNA helicase RecG</fullName>
        <ecNumber evidence="10">3.6.4.12</ecNumber>
    </submittedName>
</protein>
<dbReference type="NCBIfam" id="NF008169">
    <property type="entry name" value="PRK10917.2-3"/>
    <property type="match status" value="1"/>
</dbReference>
<dbReference type="Gene3D" id="3.40.50.300">
    <property type="entry name" value="P-loop containing nucleotide triphosphate hydrolases"/>
    <property type="match status" value="2"/>
</dbReference>
<evidence type="ECO:0000313" key="11">
    <source>
        <dbReference type="Proteomes" id="UP000789803"/>
    </source>
</evidence>
<keyword evidence="3 10" id="KW-0378">Hydrolase</keyword>
<dbReference type="GO" id="GO:0016787">
    <property type="term" value="F:hydrolase activity"/>
    <property type="evidence" value="ECO:0007669"/>
    <property type="project" value="UniProtKB-KW"/>
</dbReference>
<dbReference type="InterPro" id="IPR001650">
    <property type="entry name" value="Helicase_C-like"/>
</dbReference>
<dbReference type="SMART" id="SM00490">
    <property type="entry name" value="HELICc"/>
    <property type="match status" value="1"/>
</dbReference>
<dbReference type="EC" id="3.6.4.12" evidence="10"/>
<evidence type="ECO:0000256" key="4">
    <source>
        <dbReference type="ARBA" id="ARBA00022806"/>
    </source>
</evidence>
<keyword evidence="1" id="KW-0547">Nucleotide-binding</keyword>
<keyword evidence="5" id="KW-0067">ATP-binding</keyword>
<feature type="domain" description="Helicase C-terminal" evidence="9">
    <location>
        <begin position="418"/>
        <end position="563"/>
    </location>
</feature>
<evidence type="ECO:0000256" key="3">
    <source>
        <dbReference type="ARBA" id="ARBA00022801"/>
    </source>
</evidence>
<dbReference type="InterPro" id="IPR014001">
    <property type="entry name" value="Helicase_ATP-bd"/>
</dbReference>
<name>A0ABN7K7X8_9BACT</name>
<dbReference type="InterPro" id="IPR027417">
    <property type="entry name" value="P-loop_NTPase"/>
</dbReference>